<proteinExistence type="inferred from homology"/>
<dbReference type="Proteomes" id="UP000193685">
    <property type="component" value="Unassembled WGS sequence"/>
</dbReference>
<comment type="caution">
    <text evidence="4">The sequence shown here is derived from an EMBL/GenBank/DDBJ whole genome shotgun (WGS) entry which is preliminary data.</text>
</comment>
<dbReference type="InterPro" id="IPR051130">
    <property type="entry name" value="Mito_struct-func_regulator"/>
</dbReference>
<dbReference type="AlphaFoldDB" id="A0A1Y2FTX2"/>
<evidence type="ECO:0000313" key="4">
    <source>
        <dbReference type="EMBL" id="ORY87017.1"/>
    </source>
</evidence>
<dbReference type="SUPFAM" id="SSF56112">
    <property type="entry name" value="Protein kinase-like (PK-like)"/>
    <property type="match status" value="1"/>
</dbReference>
<protein>
    <submittedName>
        <fullName evidence="4">ABC1-domain-containing protein</fullName>
    </submittedName>
</protein>
<gene>
    <name evidence="4" type="ORF">BCR37DRAFT_376368</name>
</gene>
<dbReference type="CDD" id="cd13969">
    <property type="entry name" value="ADCK1-like"/>
    <property type="match status" value="1"/>
</dbReference>
<keyword evidence="5" id="KW-1185">Reference proteome</keyword>
<dbReference type="GeneID" id="63785181"/>
<dbReference type="InterPro" id="IPR011009">
    <property type="entry name" value="Kinase-like_dom_sf"/>
</dbReference>
<dbReference type="InterPro" id="IPR045307">
    <property type="entry name" value="ADCK1_dom"/>
</dbReference>
<feature type="region of interest" description="Disordered" evidence="2">
    <location>
        <begin position="19"/>
        <end position="54"/>
    </location>
</feature>
<dbReference type="RefSeq" id="XP_040727873.1">
    <property type="nucleotide sequence ID" value="XM_040868582.1"/>
</dbReference>
<evidence type="ECO:0000259" key="3">
    <source>
        <dbReference type="Pfam" id="PF03109"/>
    </source>
</evidence>
<feature type="compositionally biased region" description="Polar residues" evidence="2">
    <location>
        <begin position="19"/>
        <end position="31"/>
    </location>
</feature>
<organism evidence="4 5">
    <name type="scientific">Protomyces lactucae-debilis</name>
    <dbReference type="NCBI Taxonomy" id="2754530"/>
    <lineage>
        <taxon>Eukaryota</taxon>
        <taxon>Fungi</taxon>
        <taxon>Dikarya</taxon>
        <taxon>Ascomycota</taxon>
        <taxon>Taphrinomycotina</taxon>
        <taxon>Taphrinomycetes</taxon>
        <taxon>Taphrinales</taxon>
        <taxon>Protomycetaceae</taxon>
        <taxon>Protomyces</taxon>
    </lineage>
</organism>
<evidence type="ECO:0000313" key="5">
    <source>
        <dbReference type="Proteomes" id="UP000193685"/>
    </source>
</evidence>
<dbReference type="PANTHER" id="PTHR43173">
    <property type="entry name" value="ABC1 FAMILY PROTEIN"/>
    <property type="match status" value="1"/>
</dbReference>
<sequence>MLSRGQACRIARRLQCRQLTTKQQQHPDTVFSSRIVPSPSSLRPPRPKDQPKSRVPVKTLAALLLAGVGFFAYDRTHGRCLSRTARTGVTAILLAIDYKLNFNPDNAENIMALHERAAQRMYDCIVANGGLYVKVGQTIGMQSAVLPEPYSRLFSNLFDGAPQVPWSEAAKIFEDDFGRPIEEVFAQIDHRATAAASIAQVHKAVLKSGEVVAVKVQKPEIQHQVEWDLWAYRVLLKVYERIFDIPLSFTADYTCSHLLDETDFRLEKENSKRMQRFIDSESSLAERIYTPKIYDEYCSRRIMTAEWIDGVRATDSAKIEKMGFSKSQTMRAVVDTFSAQMFKFGWLHCDPHPGNLFVRPHPRTGKFQMVVIDHGLYIKESDTFREQYCLFWKSLFLNDMTTLRTIAESWGVGAPDLLASATLLRPYRHDPSIRQTSHTVPKTEKERKEEAYAAQVAVKEKIKDFLKDQEKIPQELLFIGRNMRIVQANNQAMGSPVNRISITAKWASASLGSSASTGLASRIKNALSHARFLVTVGILDFGFWAYEMKRWVGSGFGLLRDTSGGFEDEIQRNLKLMAKEQFGIEINDQAFAG</sequence>
<evidence type="ECO:0000256" key="1">
    <source>
        <dbReference type="ARBA" id="ARBA00009670"/>
    </source>
</evidence>
<dbReference type="OrthoDB" id="427480at2759"/>
<reference evidence="4 5" key="1">
    <citation type="submission" date="2016-07" db="EMBL/GenBank/DDBJ databases">
        <title>Pervasive Adenine N6-methylation of Active Genes in Fungi.</title>
        <authorList>
            <consortium name="DOE Joint Genome Institute"/>
            <person name="Mondo S.J."/>
            <person name="Dannebaum R.O."/>
            <person name="Kuo R.C."/>
            <person name="Labutti K."/>
            <person name="Haridas S."/>
            <person name="Kuo A."/>
            <person name="Salamov A."/>
            <person name="Ahrendt S.R."/>
            <person name="Lipzen A."/>
            <person name="Sullivan W."/>
            <person name="Andreopoulos W.B."/>
            <person name="Clum A."/>
            <person name="Lindquist E."/>
            <person name="Daum C."/>
            <person name="Ramamoorthy G.K."/>
            <person name="Gryganskyi A."/>
            <person name="Culley D."/>
            <person name="Magnuson J.K."/>
            <person name="James T.Y."/>
            <person name="O'Malley M.A."/>
            <person name="Stajich J.E."/>
            <person name="Spatafora J.W."/>
            <person name="Visel A."/>
            <person name="Grigoriev I.V."/>
        </authorList>
    </citation>
    <scope>NUCLEOTIDE SEQUENCE [LARGE SCALE GENOMIC DNA]</scope>
    <source>
        <strain evidence="4 5">12-1054</strain>
    </source>
</reference>
<dbReference type="Pfam" id="PF03109">
    <property type="entry name" value="ABC1"/>
    <property type="match status" value="1"/>
</dbReference>
<feature type="domain" description="ABC1 atypical kinase-like" evidence="3">
    <location>
        <begin position="157"/>
        <end position="404"/>
    </location>
</feature>
<comment type="similarity">
    <text evidence="1">Belongs to the protein kinase superfamily. ADCK protein kinase family.</text>
</comment>
<dbReference type="OMA" id="DVMTTMV"/>
<evidence type="ECO:0000256" key="2">
    <source>
        <dbReference type="SAM" id="MobiDB-lite"/>
    </source>
</evidence>
<dbReference type="STRING" id="56484.A0A1Y2FTX2"/>
<dbReference type="InterPro" id="IPR004147">
    <property type="entry name" value="ABC1_dom"/>
</dbReference>
<accession>A0A1Y2FTX2</accession>
<dbReference type="PANTHER" id="PTHR43173:SF37">
    <property type="entry name" value="ABC1 FAMILY PROTEIN C10F6.14C"/>
    <property type="match status" value="1"/>
</dbReference>
<dbReference type="EMBL" id="MCFI01000002">
    <property type="protein sequence ID" value="ORY87017.1"/>
    <property type="molecule type" value="Genomic_DNA"/>
</dbReference>
<name>A0A1Y2FTX2_PROLT</name>
<feature type="compositionally biased region" description="Low complexity" evidence="2">
    <location>
        <begin position="32"/>
        <end position="43"/>
    </location>
</feature>